<dbReference type="SUPFAM" id="SSF56112">
    <property type="entry name" value="Protein kinase-like (PK-like)"/>
    <property type="match status" value="1"/>
</dbReference>
<accession>A0A0L1IDW2</accession>
<dbReference type="SUPFAM" id="SSF47769">
    <property type="entry name" value="SAM/Pointed domain"/>
    <property type="match status" value="1"/>
</dbReference>
<dbReference type="OrthoDB" id="312720at2759"/>
<dbReference type="PROSITE" id="PS50011">
    <property type="entry name" value="PROTEIN_KINASE_DOM"/>
    <property type="match status" value="1"/>
</dbReference>
<dbReference type="InterPro" id="IPR051681">
    <property type="entry name" value="Ser/Thr_Kinases-Pseudokinases"/>
</dbReference>
<evidence type="ECO:0000259" key="3">
    <source>
        <dbReference type="PROSITE" id="PS50011"/>
    </source>
</evidence>
<dbReference type="Pfam" id="PF00069">
    <property type="entry name" value="Pkinase"/>
    <property type="match status" value="1"/>
</dbReference>
<feature type="region of interest" description="Disordered" evidence="2">
    <location>
        <begin position="344"/>
        <end position="438"/>
    </location>
</feature>
<evidence type="ECO:0000313" key="4">
    <source>
        <dbReference type="EMBL" id="KNG77338.1"/>
    </source>
</evidence>
<organism evidence="4 5">
    <name type="scientific">Plasmodium falciparum IGH-CR14</name>
    <dbReference type="NCBI Taxonomy" id="580059"/>
    <lineage>
        <taxon>Eukaryota</taxon>
        <taxon>Sar</taxon>
        <taxon>Alveolata</taxon>
        <taxon>Apicomplexa</taxon>
        <taxon>Aconoidasida</taxon>
        <taxon>Haemosporida</taxon>
        <taxon>Plasmodiidae</taxon>
        <taxon>Plasmodium</taxon>
        <taxon>Plasmodium (Laverania)</taxon>
    </lineage>
</organism>
<dbReference type="InterPro" id="IPR011009">
    <property type="entry name" value="Kinase-like_dom_sf"/>
</dbReference>
<keyword evidence="1" id="KW-0677">Repeat</keyword>
<evidence type="ECO:0000313" key="5">
    <source>
        <dbReference type="Proteomes" id="UP000054562"/>
    </source>
</evidence>
<dbReference type="Proteomes" id="UP000054562">
    <property type="component" value="Unassembled WGS sequence"/>
</dbReference>
<dbReference type="SMART" id="SM00220">
    <property type="entry name" value="S_TKc"/>
    <property type="match status" value="1"/>
</dbReference>
<dbReference type="Gene3D" id="3.30.200.20">
    <property type="entry name" value="Phosphorylase Kinase, domain 1"/>
    <property type="match status" value="1"/>
</dbReference>
<reference evidence="5" key="1">
    <citation type="submission" date="2015-07" db="EMBL/GenBank/DDBJ databases">
        <title>Annotation of Plasmodium falciparum IGH-CR14.</title>
        <authorList>
            <consortium name="The Broad Institute Genome Sequencing Platform"/>
            <person name="Volkman S.K."/>
            <person name="Neafsey D.E."/>
            <person name="Dash A.P."/>
            <person name="Chitnis C.E."/>
            <person name="Hartl D.L."/>
            <person name="Young S.K."/>
            <person name="Zeng Q."/>
            <person name="Koehrsen M."/>
            <person name="Alvarado L."/>
            <person name="Berlin A."/>
            <person name="Borenstein D."/>
            <person name="Chapman S.B."/>
            <person name="Chen Z."/>
            <person name="Engels R."/>
            <person name="Freedman E."/>
            <person name="Gellesch M."/>
            <person name="Goldberg J."/>
            <person name="Griggs A."/>
            <person name="Gujja S."/>
            <person name="Heilman E.R."/>
            <person name="Heiman D.I."/>
            <person name="Howarth C."/>
            <person name="Jen D."/>
            <person name="Larson L."/>
            <person name="Mehta T."/>
            <person name="Neiman D."/>
            <person name="Park D."/>
            <person name="Pearson M."/>
            <person name="Roberts A."/>
            <person name="Saif S."/>
            <person name="Shea T."/>
            <person name="Shenoy N."/>
            <person name="Sisk P."/>
            <person name="Stolte C."/>
            <person name="Sykes S."/>
            <person name="Walk T."/>
            <person name="White J."/>
            <person name="Yandava C."/>
            <person name="Haas B."/>
            <person name="Henn M.R."/>
            <person name="Nusbaum C."/>
            <person name="Birren B."/>
        </authorList>
    </citation>
    <scope>NUCLEOTIDE SEQUENCE [LARGE SCALE GENOMIC DNA]</scope>
    <source>
        <strain evidence="5">IGH-CR14</strain>
    </source>
</reference>
<dbReference type="PROSITE" id="PS00108">
    <property type="entry name" value="PROTEIN_KINASE_ST"/>
    <property type="match status" value="1"/>
</dbReference>
<dbReference type="AlphaFoldDB" id="A0A0L1IDW2"/>
<dbReference type="EMBL" id="GG665291">
    <property type="protein sequence ID" value="KNG77338.1"/>
    <property type="molecule type" value="Genomic_DNA"/>
</dbReference>
<dbReference type="PRINTS" id="PR00109">
    <property type="entry name" value="TYRKINASE"/>
</dbReference>
<dbReference type="InterPro" id="IPR000719">
    <property type="entry name" value="Prot_kinase_dom"/>
</dbReference>
<dbReference type="Gene3D" id="1.10.510.10">
    <property type="entry name" value="Transferase(Phosphotransferase) domain 1"/>
    <property type="match status" value="1"/>
</dbReference>
<dbReference type="GO" id="GO:0005524">
    <property type="term" value="F:ATP binding"/>
    <property type="evidence" value="ECO:0007669"/>
    <property type="project" value="InterPro"/>
</dbReference>
<protein>
    <submittedName>
        <fullName evidence="4">TKL protein kinase</fullName>
    </submittedName>
</protein>
<dbReference type="SMART" id="SM00698">
    <property type="entry name" value="MORN"/>
    <property type="match status" value="2"/>
</dbReference>
<sequence>MGKRIKCNNVSYIRTVRGVYIGRIENGQKNGWGLQINNNGNKYEGLFKNDEKYLFGLELICCLCGHTYRNKVQNGIYEKGKIHYKDVNNISAYNNDDQHDNIHHEKVYHENIHHEKVYHDNINHEKVYHGNIYDHNIYHNNKFNFQYSSENEFAKGNICVHENRYIYIGTYKKGKKHGKGILINYNNYFMYSCIFYKNKIIYVDMLFSKVQKYMNMKNIDMKHYNTHKKKKIYLFLQKEYKNKILGFINFYKRITHKIKKKQENVHDKITFLKCLKELFFVTHTNKENNQMEGIIHTYKNYTINKNDNTYNIFKEKLHNITQGGNKTQHEKRYMKTIYRHAGHEIVILNNKRKEKNKSTNMSSDEKKKNKHTNISSDEKKKNKHTNISSDEKKTNKHTNIINDEKKTNKHTNISSDEKKKNKRTNIINDEKTNKRTNIINDEKTNKRTNISNDEKTNKHTTISCDEKKNGYLFLSNEIKTKYCMIENMKKKKESYTMINNNKKKEHLYNLKSMIYQEVQFFHNNSICDHENKKKNRNIEMPFFLKRTKKNNDIEQLVLVKNTYNKCYNLESGKDDIIYNNQKDKIKKDKLKVPFFFKEKGIYNFFNKTVENKEDERFFVHEQNDEKIFTDKVTNDVRTNDIRTNDIRTYDVRTYDVRTNDVRTNDIRTNDIRTNDIRTNDIITNDIRTNDIRTNDIPYNIIPNKRETIVDDINSCSNNFTTRSNTDNANSYHMNMYSDSNNFYGNKKKKIKKRNNNKCEYSSIIKNKNQLYNDQIHNNTCVCIKFKTKCCSFKINKLEKKKKESYKCNSHKELKQHDKNLLFNNYIFNDNFLDNVFVLKPPMDEEEKKKNYDKLKRDTFPLFLRKKKKKLFQAQNYIYWNIFELNLFFFLVGIPKEILEIFIYHRLDGYCLKYIDKKILKEMKIKNRMMRKYIYLCIQYLLRLREKYKYKKKSNSKLNEKINEDFILKKEQLHILNLIGRGGYSNVYRCIYGNKNILRINKFFDIHYSINNTALKIFLNKKKNILEYFTELYIVSNLRHPNVTLFLGAINNPRAIVLEYIQYGTLFDILHKYKINMKLQDIIKISKDITAFMSFLHNKGIMHCDLKSSNILISITRDIKICDFGLSVFNKYNKPKYLGIVGTYQWTAPEVLRSEGYTKEADIYSFGVILWEMIHRKIPFSDMKNPLDIIAHVGYANKKLSVTNKNIPDQLKYILHSCLHKNTHKRKSFLFWSEYFDFLYNVTDIPKEDHTSFFF</sequence>
<dbReference type="PANTHER" id="PTHR44329">
    <property type="entry name" value="SERINE/THREONINE-PROTEIN KINASE TNNI3K-RELATED"/>
    <property type="match status" value="1"/>
</dbReference>
<evidence type="ECO:0000256" key="2">
    <source>
        <dbReference type="SAM" id="MobiDB-lite"/>
    </source>
</evidence>
<gene>
    <name evidence="4" type="ORF">PFMG_03321</name>
</gene>
<evidence type="ECO:0000256" key="1">
    <source>
        <dbReference type="ARBA" id="ARBA00022737"/>
    </source>
</evidence>
<dbReference type="InterPro" id="IPR003409">
    <property type="entry name" value="MORN"/>
</dbReference>
<dbReference type="InterPro" id="IPR008271">
    <property type="entry name" value="Ser/Thr_kinase_AS"/>
</dbReference>
<reference evidence="5" key="2">
    <citation type="submission" date="2015-07" db="EMBL/GenBank/DDBJ databases">
        <title>The genome sequence of Plasmodium falciparum IGH-CR14.</title>
        <authorList>
            <consortium name="The Broad Institute Genome Sequencing Platform"/>
            <person name="Volkman S.K."/>
            <person name="Neafsey D.E."/>
            <person name="Dash A.P."/>
            <person name="Chitnis C.E."/>
            <person name="Hartl D.L."/>
            <person name="Young S.K."/>
            <person name="Kodira C.D."/>
            <person name="Zeng Q."/>
            <person name="Koehrsen M."/>
            <person name="Godfrey P."/>
            <person name="Alvarado L."/>
            <person name="Berlin A."/>
            <person name="Borenstein D."/>
            <person name="Chen Z."/>
            <person name="Engels R."/>
            <person name="Freedman E."/>
            <person name="Gellesch M."/>
            <person name="Goldberg J."/>
            <person name="Griggs A."/>
            <person name="Gujja S."/>
            <person name="Heiman D."/>
            <person name="Hepburn T."/>
            <person name="Howarth C."/>
            <person name="Jen D."/>
            <person name="Larson L."/>
            <person name="Lewis B."/>
            <person name="Mehta T."/>
            <person name="Park D."/>
            <person name="Pearson M."/>
            <person name="Roberts A."/>
            <person name="Saif S."/>
            <person name="Shea T."/>
            <person name="Shenoy N."/>
            <person name="Sisk P."/>
            <person name="Stolte C."/>
            <person name="Sykes S."/>
            <person name="Walk T."/>
            <person name="White J."/>
            <person name="Yandava C."/>
            <person name="Wirth D.F."/>
            <person name="Nusbaum C."/>
            <person name="Birren B."/>
        </authorList>
    </citation>
    <scope>NUCLEOTIDE SEQUENCE [LARGE SCALE GENOMIC DNA]</scope>
    <source>
        <strain evidence="5">IGH-CR14</strain>
    </source>
</reference>
<dbReference type="GO" id="GO:0004674">
    <property type="term" value="F:protein serine/threonine kinase activity"/>
    <property type="evidence" value="ECO:0007669"/>
    <property type="project" value="TreeGrafter"/>
</dbReference>
<proteinExistence type="predicted"/>
<feature type="domain" description="Protein kinase" evidence="3">
    <location>
        <begin position="972"/>
        <end position="1238"/>
    </location>
</feature>
<keyword evidence="4" id="KW-0418">Kinase</keyword>
<dbReference type="InterPro" id="IPR001245">
    <property type="entry name" value="Ser-Thr/Tyr_kinase_cat_dom"/>
</dbReference>
<name>A0A0L1IDW2_PLAFA</name>
<dbReference type="InterPro" id="IPR013761">
    <property type="entry name" value="SAM/pointed_sf"/>
</dbReference>
<keyword evidence="4" id="KW-0808">Transferase</keyword>
<dbReference type="FunFam" id="1.10.510.10:FF:000879">
    <property type="entry name" value="TKL protein kinase"/>
    <property type="match status" value="1"/>
</dbReference>